<keyword evidence="2" id="KW-1185">Reference proteome</keyword>
<accession>A0ABU0PI48</accession>
<comment type="caution">
    <text evidence="1">The sequence shown here is derived from an EMBL/GenBank/DDBJ whole genome shotgun (WGS) entry which is preliminary data.</text>
</comment>
<dbReference type="EMBL" id="JAUSXB010000001">
    <property type="protein sequence ID" value="MDQ0672979.1"/>
    <property type="molecule type" value="Genomic_DNA"/>
</dbReference>
<protein>
    <submittedName>
        <fullName evidence="1">Phage terminase small subunit</fullName>
    </submittedName>
</protein>
<proteinExistence type="predicted"/>
<sequence length="73" mass="8542">MDSYCYQAEAYDHEYQRYADFDGAFSMESGRPWAECMERATSDARETAEAMGLDPCTVTEVYIYWIIENDKDE</sequence>
<evidence type="ECO:0000313" key="1">
    <source>
        <dbReference type="EMBL" id="MDQ0672979.1"/>
    </source>
</evidence>
<organism evidence="1 2">
    <name type="scientific">Pseudarthrobacter siccitolerans</name>
    <dbReference type="NCBI Taxonomy" id="861266"/>
    <lineage>
        <taxon>Bacteria</taxon>
        <taxon>Bacillati</taxon>
        <taxon>Actinomycetota</taxon>
        <taxon>Actinomycetes</taxon>
        <taxon>Micrococcales</taxon>
        <taxon>Micrococcaceae</taxon>
        <taxon>Pseudarthrobacter</taxon>
    </lineage>
</organism>
<evidence type="ECO:0000313" key="2">
    <source>
        <dbReference type="Proteomes" id="UP001236806"/>
    </source>
</evidence>
<dbReference type="RefSeq" id="WP_306633702.1">
    <property type="nucleotide sequence ID" value="NZ_JAUSXB010000001.1"/>
</dbReference>
<gene>
    <name evidence="1" type="ORF">QFZ36_000540</name>
</gene>
<name>A0ABU0PI48_9MICC</name>
<reference evidence="1 2" key="1">
    <citation type="submission" date="2023-07" db="EMBL/GenBank/DDBJ databases">
        <title>Comparative genomics of wheat-associated soil bacteria to identify genetic determinants of phenazine resistance.</title>
        <authorList>
            <person name="Mouncey N."/>
        </authorList>
    </citation>
    <scope>NUCLEOTIDE SEQUENCE [LARGE SCALE GENOMIC DNA]</scope>
    <source>
        <strain evidence="1 2">W1I3</strain>
    </source>
</reference>
<dbReference type="Proteomes" id="UP001236806">
    <property type="component" value="Unassembled WGS sequence"/>
</dbReference>